<dbReference type="WBParaSite" id="sdigi.contig161.g5450.t1">
    <property type="protein sequence ID" value="sdigi.contig161.g5450.t1"/>
    <property type="gene ID" value="sdigi.contig161.g5450"/>
</dbReference>
<feature type="compositionally biased region" description="Basic and acidic residues" evidence="1">
    <location>
        <begin position="214"/>
        <end position="229"/>
    </location>
</feature>
<evidence type="ECO:0000313" key="3">
    <source>
        <dbReference type="WBParaSite" id="sdigi.contig161.g5450.t1"/>
    </source>
</evidence>
<feature type="region of interest" description="Disordered" evidence="1">
    <location>
        <begin position="202"/>
        <end position="241"/>
    </location>
</feature>
<proteinExistence type="predicted"/>
<evidence type="ECO:0000313" key="2">
    <source>
        <dbReference type="Proteomes" id="UP000887581"/>
    </source>
</evidence>
<accession>A0A915PMZ9</accession>
<evidence type="ECO:0000256" key="1">
    <source>
        <dbReference type="SAM" id="MobiDB-lite"/>
    </source>
</evidence>
<protein>
    <submittedName>
        <fullName evidence="3">Uncharacterized protein</fullName>
    </submittedName>
</protein>
<organism evidence="2 3">
    <name type="scientific">Setaria digitata</name>
    <dbReference type="NCBI Taxonomy" id="48799"/>
    <lineage>
        <taxon>Eukaryota</taxon>
        <taxon>Metazoa</taxon>
        <taxon>Ecdysozoa</taxon>
        <taxon>Nematoda</taxon>
        <taxon>Chromadorea</taxon>
        <taxon>Rhabditida</taxon>
        <taxon>Spirurina</taxon>
        <taxon>Spiruromorpha</taxon>
        <taxon>Filarioidea</taxon>
        <taxon>Setariidae</taxon>
        <taxon>Setaria</taxon>
    </lineage>
</organism>
<dbReference type="AlphaFoldDB" id="A0A915PMZ9"/>
<dbReference type="Proteomes" id="UP000887581">
    <property type="component" value="Unplaced"/>
</dbReference>
<sequence>MNIIAISNSRIEWLKVPLPHIEGVEIRIIQNFQQTANSTALHPMEEDKAVKENMTANQTIMPVMKKQKSAETMHKTETHLWVKRNQGIGGYTAGSSLKKYNKSKKQRPKNHQIIGDLNTTDSSNEYSLENTLAMESFESIKGKPGLSLEGEEINHRMKTVEQSISSDYSLFDSQSSREDIRKQRSRLLRLDTSVARRAAAALEDSIVSAPTQDEQEKSAAEENRQRIPEVEGTQDNLVANS</sequence>
<name>A0A915PMZ9_9BILA</name>
<keyword evidence="2" id="KW-1185">Reference proteome</keyword>
<reference evidence="3" key="1">
    <citation type="submission" date="2022-11" db="UniProtKB">
        <authorList>
            <consortium name="WormBaseParasite"/>
        </authorList>
    </citation>
    <scope>IDENTIFICATION</scope>
</reference>